<comment type="pathway">
    <text evidence="2">Cofactor biosynthesis; ubiquinone biosynthesis.</text>
</comment>
<protein>
    <submittedName>
        <fullName evidence="9">FAD-dependent hydroxylase</fullName>
    </submittedName>
</protein>
<dbReference type="PANTHER" id="PTHR43876:SF25">
    <property type="entry name" value="MONOOXYGENASE NMA2164"/>
    <property type="match status" value="1"/>
</dbReference>
<keyword evidence="7" id="KW-0503">Monooxygenase</keyword>
<evidence type="ECO:0000313" key="10">
    <source>
        <dbReference type="Proteomes" id="UP000272778"/>
    </source>
</evidence>
<dbReference type="GO" id="GO:0004497">
    <property type="term" value="F:monooxygenase activity"/>
    <property type="evidence" value="ECO:0007669"/>
    <property type="project" value="UniProtKB-KW"/>
</dbReference>
<evidence type="ECO:0000256" key="1">
    <source>
        <dbReference type="ARBA" id="ARBA00001974"/>
    </source>
</evidence>
<evidence type="ECO:0000256" key="5">
    <source>
        <dbReference type="ARBA" id="ARBA00022827"/>
    </source>
</evidence>
<dbReference type="NCBIfam" id="TIGR01988">
    <property type="entry name" value="Ubi-OHases"/>
    <property type="match status" value="1"/>
</dbReference>
<organism evidence="9 10">
    <name type="scientific">Paraburkholderia dinghuensis</name>
    <dbReference type="NCBI Taxonomy" id="2305225"/>
    <lineage>
        <taxon>Bacteria</taxon>
        <taxon>Pseudomonadati</taxon>
        <taxon>Pseudomonadota</taxon>
        <taxon>Betaproteobacteria</taxon>
        <taxon>Burkholderiales</taxon>
        <taxon>Burkholderiaceae</taxon>
        <taxon>Paraburkholderia</taxon>
    </lineage>
</organism>
<dbReference type="OrthoDB" id="9769565at2"/>
<keyword evidence="4" id="KW-0285">Flavoprotein</keyword>
<keyword evidence="5" id="KW-0274">FAD</keyword>
<dbReference type="Proteomes" id="UP000272778">
    <property type="component" value="Unassembled WGS sequence"/>
</dbReference>
<dbReference type="InterPro" id="IPR036188">
    <property type="entry name" value="FAD/NAD-bd_sf"/>
</dbReference>
<evidence type="ECO:0000256" key="7">
    <source>
        <dbReference type="ARBA" id="ARBA00023033"/>
    </source>
</evidence>
<gene>
    <name evidence="9" type="ORF">D1Y85_14510</name>
</gene>
<comment type="similarity">
    <text evidence="3">Belongs to the UbiH/COQ6 family.</text>
</comment>
<sequence length="398" mass="43511">METDIVIVGAGPVGLCLARSLSGSGLRIVVVEQQSLDEIENPKFDGREIALTQRSARIMQQLGLWDRIEPDDRSQLSAAKVFNGSSLNALEIGHELGGHSELGWLVSNYVIRKAAYDALRGGMTENGNVTLLTSETVTGIKTDSTRASVTTGSGLTISASLIVAADNRFSTTRKMMGISAEMRDFGKSMLVCRMTHDEPHHHTAWEWFGYDQTLALLPLNPDPSTNAHRSSVVLTLPGREIADLARLAPEEFRMNIEQRFARRLGSMELVSTRHVYPLVSVYPGRFVGQRFATVGDAAVGMHPVTAHGFNFGLVGVETLSKEILDARLNGLDIAADSVLGRYESRHRRATRPLYLATRFITDVFTNSTAPARLARDVMLRAASLFMPFRKAVAASLTG</sequence>
<dbReference type="GO" id="GO:0016705">
    <property type="term" value="F:oxidoreductase activity, acting on paired donors, with incorporation or reduction of molecular oxygen"/>
    <property type="evidence" value="ECO:0007669"/>
    <property type="project" value="InterPro"/>
</dbReference>
<dbReference type="GO" id="GO:0071949">
    <property type="term" value="F:FAD binding"/>
    <property type="evidence" value="ECO:0007669"/>
    <property type="project" value="InterPro"/>
</dbReference>
<dbReference type="InterPro" id="IPR010971">
    <property type="entry name" value="UbiH/COQ6"/>
</dbReference>
<evidence type="ECO:0000313" key="9">
    <source>
        <dbReference type="EMBL" id="RQH05818.1"/>
    </source>
</evidence>
<dbReference type="RefSeq" id="WP_124151746.1">
    <property type="nucleotide sequence ID" value="NZ_RQIS01000009.1"/>
</dbReference>
<dbReference type="Gene3D" id="3.50.50.60">
    <property type="entry name" value="FAD/NAD(P)-binding domain"/>
    <property type="match status" value="2"/>
</dbReference>
<dbReference type="InterPro" id="IPR051205">
    <property type="entry name" value="UbiH/COQ6_monooxygenase"/>
</dbReference>
<name>A0A3N6MQ50_9BURK</name>
<evidence type="ECO:0000256" key="3">
    <source>
        <dbReference type="ARBA" id="ARBA00005349"/>
    </source>
</evidence>
<feature type="domain" description="FAD-binding" evidence="8">
    <location>
        <begin position="2"/>
        <end position="348"/>
    </location>
</feature>
<dbReference type="UniPathway" id="UPA00232"/>
<comment type="caution">
    <text evidence="9">The sequence shown here is derived from an EMBL/GenBank/DDBJ whole genome shotgun (WGS) entry which is preliminary data.</text>
</comment>
<dbReference type="Pfam" id="PF01494">
    <property type="entry name" value="FAD_binding_3"/>
    <property type="match status" value="1"/>
</dbReference>
<dbReference type="EMBL" id="RQIS01000009">
    <property type="protein sequence ID" value="RQH05818.1"/>
    <property type="molecule type" value="Genomic_DNA"/>
</dbReference>
<proteinExistence type="inferred from homology"/>
<reference evidence="9 10" key="1">
    <citation type="submission" date="2018-11" db="EMBL/GenBank/DDBJ databases">
        <title>Paraburkholderia sp. DHOA04, isolated from soil.</title>
        <authorList>
            <person name="Gao Z.-H."/>
            <person name="Qiu L.-H."/>
            <person name="Fu J.-C."/>
        </authorList>
    </citation>
    <scope>NUCLEOTIDE SEQUENCE [LARGE SCALE GENOMIC DNA]</scope>
    <source>
        <strain evidence="9 10">DHOA04</strain>
    </source>
</reference>
<dbReference type="PANTHER" id="PTHR43876">
    <property type="entry name" value="UBIQUINONE BIOSYNTHESIS MONOOXYGENASE COQ6, MITOCHONDRIAL"/>
    <property type="match status" value="1"/>
</dbReference>
<dbReference type="GO" id="GO:0006744">
    <property type="term" value="P:ubiquinone biosynthetic process"/>
    <property type="evidence" value="ECO:0007669"/>
    <property type="project" value="UniProtKB-UniPathway"/>
</dbReference>
<keyword evidence="10" id="KW-1185">Reference proteome</keyword>
<dbReference type="InterPro" id="IPR002938">
    <property type="entry name" value="FAD-bd"/>
</dbReference>
<dbReference type="PRINTS" id="PR00420">
    <property type="entry name" value="RNGMNOXGNASE"/>
</dbReference>
<keyword evidence="6" id="KW-0560">Oxidoreductase</keyword>
<evidence type="ECO:0000256" key="2">
    <source>
        <dbReference type="ARBA" id="ARBA00004749"/>
    </source>
</evidence>
<evidence type="ECO:0000259" key="8">
    <source>
        <dbReference type="Pfam" id="PF01494"/>
    </source>
</evidence>
<accession>A0A3N6MQ50</accession>
<dbReference type="SUPFAM" id="SSF51905">
    <property type="entry name" value="FAD/NAD(P)-binding domain"/>
    <property type="match status" value="1"/>
</dbReference>
<comment type="cofactor">
    <cofactor evidence="1">
        <name>FAD</name>
        <dbReference type="ChEBI" id="CHEBI:57692"/>
    </cofactor>
</comment>
<dbReference type="NCBIfam" id="NF006593">
    <property type="entry name" value="PRK09126.1"/>
    <property type="match status" value="1"/>
</dbReference>
<dbReference type="AlphaFoldDB" id="A0A3N6MQ50"/>
<evidence type="ECO:0000256" key="6">
    <source>
        <dbReference type="ARBA" id="ARBA00023002"/>
    </source>
</evidence>
<evidence type="ECO:0000256" key="4">
    <source>
        <dbReference type="ARBA" id="ARBA00022630"/>
    </source>
</evidence>